<evidence type="ECO:0000313" key="3">
    <source>
        <dbReference type="Proteomes" id="UP001308179"/>
    </source>
</evidence>
<proteinExistence type="predicted"/>
<dbReference type="EMBL" id="JAVRRR010000067">
    <property type="protein sequence ID" value="KAK5146839.1"/>
    <property type="molecule type" value="Genomic_DNA"/>
</dbReference>
<gene>
    <name evidence="2" type="ORF">LTR32_001632</name>
</gene>
<name>A0ABR0LE10_9PEZI</name>
<evidence type="ECO:0000256" key="1">
    <source>
        <dbReference type="SAM" id="MobiDB-lite"/>
    </source>
</evidence>
<evidence type="ECO:0000313" key="2">
    <source>
        <dbReference type="EMBL" id="KAK5146839.1"/>
    </source>
</evidence>
<sequence>MSSEGYSSDLEVLSKMMASSELTECVDSKFTSPEDSPEHSVAPSEVGAGKEVFDVKLNAQMVNGKSDGSIDAVLEGSGHHCSTISPEDASNDPMLASALMSPLQAPLNIEALFAPSREETDSTPLMGLESPDELFEMTTSRVGDKERQVHYGEEDEQGRGWRYEVGWESFRTRIAVLDSPQMVGRLEPELKEIERLIMRTSPNGVKIVIEWAAAVILATRK</sequence>
<dbReference type="Proteomes" id="UP001308179">
    <property type="component" value="Unassembled WGS sequence"/>
</dbReference>
<keyword evidence="3" id="KW-1185">Reference proteome</keyword>
<reference evidence="2 3" key="1">
    <citation type="submission" date="2023-08" db="EMBL/GenBank/DDBJ databases">
        <title>Black Yeasts Isolated from many extreme environments.</title>
        <authorList>
            <person name="Coleine C."/>
            <person name="Stajich J.E."/>
            <person name="Selbmann L."/>
        </authorList>
    </citation>
    <scope>NUCLEOTIDE SEQUENCE [LARGE SCALE GENOMIC DNA]</scope>
    <source>
        <strain evidence="2 3">CCFEE 5386</strain>
    </source>
</reference>
<organism evidence="2 3">
    <name type="scientific">Rachicladosporium monterosium</name>
    <dbReference type="NCBI Taxonomy" id="1507873"/>
    <lineage>
        <taxon>Eukaryota</taxon>
        <taxon>Fungi</taxon>
        <taxon>Dikarya</taxon>
        <taxon>Ascomycota</taxon>
        <taxon>Pezizomycotina</taxon>
        <taxon>Dothideomycetes</taxon>
        <taxon>Dothideomycetidae</taxon>
        <taxon>Cladosporiales</taxon>
        <taxon>Cladosporiaceae</taxon>
        <taxon>Rachicladosporium</taxon>
    </lineage>
</organism>
<feature type="region of interest" description="Disordered" evidence="1">
    <location>
        <begin position="26"/>
        <end position="45"/>
    </location>
</feature>
<comment type="caution">
    <text evidence="2">The sequence shown here is derived from an EMBL/GenBank/DDBJ whole genome shotgun (WGS) entry which is preliminary data.</text>
</comment>
<accession>A0ABR0LE10</accession>
<protein>
    <submittedName>
        <fullName evidence="2">Uncharacterized protein</fullName>
    </submittedName>
</protein>